<dbReference type="Proteomes" id="UP000177996">
    <property type="component" value="Unassembled WGS sequence"/>
</dbReference>
<protein>
    <submittedName>
        <fullName evidence="1">Uncharacterized protein</fullName>
    </submittedName>
</protein>
<organism evidence="1 2">
    <name type="scientific">Candidatus Lloydbacteria bacterium RIFCSPHIGHO2_02_FULL_50_13</name>
    <dbReference type="NCBI Taxonomy" id="1798661"/>
    <lineage>
        <taxon>Bacteria</taxon>
        <taxon>Candidatus Lloydiibacteriota</taxon>
    </lineage>
</organism>
<reference evidence="1 2" key="1">
    <citation type="journal article" date="2016" name="Nat. Commun.">
        <title>Thousands of microbial genomes shed light on interconnected biogeochemical processes in an aquifer system.</title>
        <authorList>
            <person name="Anantharaman K."/>
            <person name="Brown C.T."/>
            <person name="Hug L.A."/>
            <person name="Sharon I."/>
            <person name="Castelle C.J."/>
            <person name="Probst A.J."/>
            <person name="Thomas B.C."/>
            <person name="Singh A."/>
            <person name="Wilkins M.J."/>
            <person name="Karaoz U."/>
            <person name="Brodie E.L."/>
            <person name="Williams K.H."/>
            <person name="Hubbard S.S."/>
            <person name="Banfield J.F."/>
        </authorList>
    </citation>
    <scope>NUCLEOTIDE SEQUENCE [LARGE SCALE GENOMIC DNA]</scope>
</reference>
<evidence type="ECO:0000313" key="2">
    <source>
        <dbReference type="Proteomes" id="UP000177996"/>
    </source>
</evidence>
<gene>
    <name evidence="1" type="ORF">A3D65_06925</name>
</gene>
<comment type="caution">
    <text evidence="1">The sequence shown here is derived from an EMBL/GenBank/DDBJ whole genome shotgun (WGS) entry which is preliminary data.</text>
</comment>
<sequence length="154" mass="17580">MKQSINDLRQPAKCFADYFSLRGDGDQFETPFHPRDTLTRLVAWAEEKMVHEALRRILGLPENHTITLYYDSKTGNPCPFNSPNAVAEEEVVPFSMVQYPKPGSFTTAALWQKLNDMVDDPTCTHEIFEFGKVEHLAVFIRHSIDDPCPSTHQP</sequence>
<dbReference type="EMBL" id="MHLL01000018">
    <property type="protein sequence ID" value="OGZ09577.1"/>
    <property type="molecule type" value="Genomic_DNA"/>
</dbReference>
<dbReference type="STRING" id="1798661.A3D65_06925"/>
<proteinExistence type="predicted"/>
<evidence type="ECO:0000313" key="1">
    <source>
        <dbReference type="EMBL" id="OGZ09577.1"/>
    </source>
</evidence>
<accession>A0A1G2D7K9</accession>
<name>A0A1G2D7K9_9BACT</name>
<dbReference type="AlphaFoldDB" id="A0A1G2D7K9"/>